<evidence type="ECO:0000259" key="1">
    <source>
        <dbReference type="Pfam" id="PF21798"/>
    </source>
</evidence>
<dbReference type="InterPro" id="IPR049243">
    <property type="entry name" value="DUF6878"/>
</dbReference>
<proteinExistence type="predicted"/>
<keyword evidence="3" id="KW-1185">Reference proteome</keyword>
<accession>A0A420ENN6</accession>
<gene>
    <name evidence="2" type="ORF">D6851_03660</name>
</gene>
<dbReference type="OrthoDB" id="7259981at2"/>
<dbReference type="Proteomes" id="UP000284395">
    <property type="component" value="Unassembled WGS sequence"/>
</dbReference>
<evidence type="ECO:0000313" key="3">
    <source>
        <dbReference type="Proteomes" id="UP000284395"/>
    </source>
</evidence>
<comment type="caution">
    <text evidence="2">The sequence shown here is derived from an EMBL/GenBank/DDBJ whole genome shotgun (WGS) entry which is preliminary data.</text>
</comment>
<feature type="domain" description="DUF6878" evidence="1">
    <location>
        <begin position="28"/>
        <end position="155"/>
    </location>
</feature>
<dbReference type="AlphaFoldDB" id="A0A420ENN6"/>
<name>A0A420ENN6_9SPHN</name>
<dbReference type="Pfam" id="PF21798">
    <property type="entry name" value="DUF6878"/>
    <property type="match status" value="1"/>
</dbReference>
<organism evidence="2 3">
    <name type="scientific">Altericroceibacterium spongiae</name>
    <dbReference type="NCBI Taxonomy" id="2320269"/>
    <lineage>
        <taxon>Bacteria</taxon>
        <taxon>Pseudomonadati</taxon>
        <taxon>Pseudomonadota</taxon>
        <taxon>Alphaproteobacteria</taxon>
        <taxon>Sphingomonadales</taxon>
        <taxon>Erythrobacteraceae</taxon>
        <taxon>Altericroceibacterium</taxon>
    </lineage>
</organism>
<reference evidence="2 3" key="1">
    <citation type="submission" date="2018-09" db="EMBL/GenBank/DDBJ databases">
        <title>Altererythrobacter spongiae sp. nov., isolated from a marine sponge.</title>
        <authorList>
            <person name="Zhuang L."/>
            <person name="Luo L."/>
        </authorList>
    </citation>
    <scope>NUCLEOTIDE SEQUENCE [LARGE SCALE GENOMIC DNA]</scope>
    <source>
        <strain evidence="2 3">HN-Y73</strain>
    </source>
</reference>
<sequence length="155" mass="16780">MTDATPPTFDADDFMARYRAYEERASALHPANKAALFAALAATGITSVTVTFDGYGDSGQIEGFAAKAGDSDAELPDTPVELAGTSFGSDEIVRTTNPLPDAIEAFCYRVLESKHGGWENNEGAYGEFVLDVAAGTVEFDFNYRIETSENYFYEL</sequence>
<dbReference type="EMBL" id="RAPF01000002">
    <property type="protein sequence ID" value="RKF22345.1"/>
    <property type="molecule type" value="Genomic_DNA"/>
</dbReference>
<protein>
    <recommendedName>
        <fullName evidence="1">DUF6878 domain-containing protein</fullName>
    </recommendedName>
</protein>
<dbReference type="RefSeq" id="WP_120323544.1">
    <property type="nucleotide sequence ID" value="NZ_RAPF01000002.1"/>
</dbReference>
<evidence type="ECO:0000313" key="2">
    <source>
        <dbReference type="EMBL" id="RKF22345.1"/>
    </source>
</evidence>